<reference evidence="3" key="1">
    <citation type="submission" date="2025-08" db="UniProtKB">
        <authorList>
            <consortium name="RefSeq"/>
        </authorList>
    </citation>
    <scope>IDENTIFICATION</scope>
    <source>
        <strain evidence="3">Aabys</strain>
        <tissue evidence="3">Whole body</tissue>
    </source>
</reference>
<dbReference type="PANTHER" id="PTHR21115">
    <property type="entry name" value="GH06117P-RELATED"/>
    <property type="match status" value="1"/>
</dbReference>
<feature type="domain" description="DUF4781" evidence="1">
    <location>
        <begin position="190"/>
        <end position="302"/>
    </location>
</feature>
<dbReference type="GeneID" id="101895154"/>
<evidence type="ECO:0000259" key="1">
    <source>
        <dbReference type="Pfam" id="PF16013"/>
    </source>
</evidence>
<gene>
    <name evidence="3" type="primary">LOC101895154</name>
</gene>
<dbReference type="AlphaFoldDB" id="A0A9J7DK99"/>
<dbReference type="Pfam" id="PF16013">
    <property type="entry name" value="DUF4781"/>
    <property type="match status" value="2"/>
</dbReference>
<dbReference type="Proteomes" id="UP001652621">
    <property type="component" value="Unplaced"/>
</dbReference>
<sequence length="496" mass="56277">MHAGDQVQEQNKKVLALRAAVEVQQDLAETSTLQTEIVWDVLGPDQEDVLRKKLEYMFPDDRTVYTSKQDIRRARRHNVNVKEIRAKLFQNIWQQRKFTNGVLLHSIIYVIVTSDTDVKNAKYSHNYTIHPIFRTRRCLNSNSSSGCCMIFIDEQSRIYQNWNDFVNNNELPIGAMVAPANGCYYLDDNNTTTNMSIQAINSAATLINCTKFILTTYDIFTRYFSDEDDLQFSDLVAFGSSLLLLTNSVNNMVITSQLGNIGGNSLRSLLQTKIKAGLSLVAEEAIRLTMQSGDSFDLLRMVNDIPFRDILRSMHTICENLTPTGFLTTISAIGTAVLEMAPGLVVEVTNKEITQLNFIELAKVYGSKFVKHIANANSLMDVLNGMGIYFSEAVTQLIFNQARLFVDTCVDVIDEQQNTFLTTEMIIFKMFSFAVKNYKDLSYEYLDNKRDELIQGVTEYFQSFNPKPHQSSLSETESGSKRACDVCCGYYFLVEL</sequence>
<organism evidence="2 3">
    <name type="scientific">Musca domestica</name>
    <name type="common">House fly</name>
    <dbReference type="NCBI Taxonomy" id="7370"/>
    <lineage>
        <taxon>Eukaryota</taxon>
        <taxon>Metazoa</taxon>
        <taxon>Ecdysozoa</taxon>
        <taxon>Arthropoda</taxon>
        <taxon>Hexapoda</taxon>
        <taxon>Insecta</taxon>
        <taxon>Pterygota</taxon>
        <taxon>Neoptera</taxon>
        <taxon>Endopterygota</taxon>
        <taxon>Diptera</taxon>
        <taxon>Brachycera</taxon>
        <taxon>Muscomorpha</taxon>
        <taxon>Muscoidea</taxon>
        <taxon>Muscidae</taxon>
        <taxon>Musca</taxon>
    </lineage>
</organism>
<evidence type="ECO:0000313" key="3">
    <source>
        <dbReference type="RefSeq" id="XP_019893754.1"/>
    </source>
</evidence>
<dbReference type="VEuPathDB" id="VectorBase:MDOMA2_011734"/>
<evidence type="ECO:0000313" key="2">
    <source>
        <dbReference type="Proteomes" id="UP001652621"/>
    </source>
</evidence>
<keyword evidence="2" id="KW-1185">Reference proteome</keyword>
<dbReference type="RefSeq" id="XP_019893754.1">
    <property type="nucleotide sequence ID" value="XM_020038195.1"/>
</dbReference>
<dbReference type="OrthoDB" id="6512497at2759"/>
<name>A0A9J7DK99_MUSDO</name>
<proteinExistence type="predicted"/>
<accession>A0A9J7DK99</accession>
<feature type="domain" description="DUF4781" evidence="1">
    <location>
        <begin position="130"/>
        <end position="188"/>
    </location>
</feature>
<protein>
    <submittedName>
        <fullName evidence="3">Uncharacterized protein LOC101895154 isoform X2</fullName>
    </submittedName>
</protein>
<dbReference type="InterPro" id="IPR031962">
    <property type="entry name" value="DUF4781"/>
</dbReference>
<dbReference type="PANTHER" id="PTHR21115:SF0">
    <property type="entry name" value="GH06117P-RELATED"/>
    <property type="match status" value="1"/>
</dbReference>